<comment type="caution">
    <text evidence="8">The sequence shown here is derived from an EMBL/GenBank/DDBJ whole genome shotgun (WGS) entry which is preliminary data.</text>
</comment>
<evidence type="ECO:0000256" key="4">
    <source>
        <dbReference type="RuleBase" id="RU003357"/>
    </source>
</evidence>
<protein>
    <submittedName>
        <fullName evidence="8">TonB-dependent receptor</fullName>
    </submittedName>
</protein>
<keyword evidence="8" id="KW-0675">Receptor</keyword>
<keyword evidence="5" id="KW-0732">Signal</keyword>
<evidence type="ECO:0000256" key="5">
    <source>
        <dbReference type="SAM" id="SignalP"/>
    </source>
</evidence>
<comment type="subcellular location">
    <subcellularLocation>
        <location evidence="1 4">Cell outer membrane</location>
    </subcellularLocation>
</comment>
<evidence type="ECO:0000259" key="6">
    <source>
        <dbReference type="Pfam" id="PF00593"/>
    </source>
</evidence>
<name>A0ABT8X3F7_9FLAO</name>
<dbReference type="Gene3D" id="2.60.40.1120">
    <property type="entry name" value="Carboxypeptidase-like, regulatory domain"/>
    <property type="match status" value="1"/>
</dbReference>
<feature type="chain" id="PRO_5046942401" evidence="5">
    <location>
        <begin position="19"/>
        <end position="924"/>
    </location>
</feature>
<feature type="signal peptide" evidence="5">
    <location>
        <begin position="1"/>
        <end position="18"/>
    </location>
</feature>
<keyword evidence="3" id="KW-0998">Cell outer membrane</keyword>
<dbReference type="Pfam" id="PF00593">
    <property type="entry name" value="TonB_dep_Rec_b-barrel"/>
    <property type="match status" value="1"/>
</dbReference>
<dbReference type="InterPro" id="IPR036942">
    <property type="entry name" value="Beta-barrel_TonB_sf"/>
</dbReference>
<dbReference type="Gene3D" id="2.170.130.10">
    <property type="entry name" value="TonB-dependent receptor, plug domain"/>
    <property type="match status" value="1"/>
</dbReference>
<sequence length="924" mass="102704">MKKILILLVVFTATFSHAQSTGSVVGKLTDKEYNNEPLAFANVIIKGTTKGTTSDFDGYYKLESLSPGAYTLMFSFVGYETQEINIQIVAGKVTELNVPMGASAASLDEIVIKTTTKRESETALLLEQKKAVEIKTAIGAEELSKKAVSDAAAATLKVTGVNKKEGSSKIYVRGLGDRYNTTTLNGLPLPSNDPRNKNIDLSLFGSDIIESVGIGKAFSSYTSLDLAGANIDIVSKETSKKSLLKIGVSTGANTQTTFKDFKEIDGANWFGVNSNTKHDVRSLSTYSFENSYTPNSTKANPNLGLSINYGKKITLSDESNLSIFLVGSFSNKYTFQEGTADAIVDISDSGVLNVGSIFDTETYNYNASKMLMGNIVYKINDNHKLSYNHLFIHSNTQKIQDFVGTTNDVGRDSDDNRLVNVLLQTEIQNRLFVNQLLSTNKLGESIDVNAAVSYNAIFNDEPDRRKNTFIINNDTNTTRISQNAVRDNSRFYGNLFENNIAGNLSIVKYLGERFENNGKITLGYNGSITDRKFDGIYFDHNFTNPRNSFVDVNDLDATFNQNNLNNGLFGIETSRGRNSNDPETYLPQLYDAEKTIHAAYLNAIYKFNDKLTANVGVRAEDIKMDVEWDTNISFPGFSNNSKITLDKQYILPTLNLKYQLNEKTNLRASGSITYTYPQFKEIAPFTYEGINYQESGNPALLPSDNYNGELKFELFPNKSELISIGVFGKLIQNSINRLERNSAVERDFTFDNSGDATVYGVELEGRLNILSKESDDQEKSQNLTLGGNVTLMKTELEYNTSNTLFNYTGDSSQLEGASPFTINADVSYRFKLNDKETISTLVFNYQSDKVYSIGTNFQENIVEKGVPLLDFVFSHKFNKNLSIKFNAKNLLNPSFERYRDIPEKLTMNSYKRGASISAGISYSL</sequence>
<dbReference type="Gene3D" id="2.40.170.20">
    <property type="entry name" value="TonB-dependent receptor, beta-barrel domain"/>
    <property type="match status" value="1"/>
</dbReference>
<dbReference type="RefSeq" id="WP_303282841.1">
    <property type="nucleotide sequence ID" value="NZ_BAABCZ010000009.1"/>
</dbReference>
<dbReference type="InterPro" id="IPR008969">
    <property type="entry name" value="CarboxyPept-like_regulatory"/>
</dbReference>
<evidence type="ECO:0000313" key="8">
    <source>
        <dbReference type="EMBL" id="MDO5988237.1"/>
    </source>
</evidence>
<dbReference type="InterPro" id="IPR000531">
    <property type="entry name" value="Beta-barrel_TonB"/>
</dbReference>
<dbReference type="PANTHER" id="PTHR40980:SF5">
    <property type="entry name" value="TONB-DEPENDENT RECEPTOR"/>
    <property type="match status" value="1"/>
</dbReference>
<evidence type="ECO:0000256" key="3">
    <source>
        <dbReference type="ARBA" id="ARBA00023237"/>
    </source>
</evidence>
<dbReference type="EMBL" id="JAUOEM010000004">
    <property type="protein sequence ID" value="MDO5988237.1"/>
    <property type="molecule type" value="Genomic_DNA"/>
</dbReference>
<gene>
    <name evidence="8" type="ORF">Q4Q39_12550</name>
</gene>
<dbReference type="Pfam" id="PF13715">
    <property type="entry name" value="CarbopepD_reg_2"/>
    <property type="match status" value="1"/>
</dbReference>
<evidence type="ECO:0000313" key="9">
    <source>
        <dbReference type="Proteomes" id="UP001176891"/>
    </source>
</evidence>
<accession>A0ABT8X3F7</accession>
<keyword evidence="9" id="KW-1185">Reference proteome</keyword>
<dbReference type="Proteomes" id="UP001176891">
    <property type="component" value="Unassembled WGS sequence"/>
</dbReference>
<dbReference type="SUPFAM" id="SSF56935">
    <property type="entry name" value="Porins"/>
    <property type="match status" value="1"/>
</dbReference>
<proteinExistence type="inferred from homology"/>
<dbReference type="InterPro" id="IPR012910">
    <property type="entry name" value="Plug_dom"/>
</dbReference>
<feature type="domain" description="TonB-dependent receptor-like beta-barrel" evidence="6">
    <location>
        <begin position="471"/>
        <end position="890"/>
    </location>
</feature>
<dbReference type="SUPFAM" id="SSF49464">
    <property type="entry name" value="Carboxypeptidase regulatory domain-like"/>
    <property type="match status" value="1"/>
</dbReference>
<evidence type="ECO:0000256" key="1">
    <source>
        <dbReference type="ARBA" id="ARBA00004442"/>
    </source>
</evidence>
<keyword evidence="2 4" id="KW-0472">Membrane</keyword>
<evidence type="ECO:0000259" key="7">
    <source>
        <dbReference type="Pfam" id="PF07715"/>
    </source>
</evidence>
<reference evidence="8" key="1">
    <citation type="submission" date="2023-07" db="EMBL/GenBank/DDBJ databases">
        <title>Two novel species in the genus Flavivirga.</title>
        <authorList>
            <person name="Kwon K."/>
        </authorList>
    </citation>
    <scope>NUCLEOTIDE SEQUENCE</scope>
    <source>
        <strain evidence="8">KACC 14157</strain>
    </source>
</reference>
<dbReference type="Pfam" id="PF07715">
    <property type="entry name" value="Plug"/>
    <property type="match status" value="1"/>
</dbReference>
<dbReference type="InterPro" id="IPR037066">
    <property type="entry name" value="Plug_dom_sf"/>
</dbReference>
<dbReference type="PANTHER" id="PTHR40980">
    <property type="entry name" value="PLUG DOMAIN-CONTAINING PROTEIN"/>
    <property type="match status" value="1"/>
</dbReference>
<keyword evidence="4" id="KW-0798">TonB box</keyword>
<comment type="similarity">
    <text evidence="4">Belongs to the TonB-dependent receptor family.</text>
</comment>
<feature type="domain" description="TonB-dependent receptor plug" evidence="7">
    <location>
        <begin position="133"/>
        <end position="221"/>
    </location>
</feature>
<organism evidence="8 9">
    <name type="scientific">Flavivirga amylovorans</name>
    <dbReference type="NCBI Taxonomy" id="870486"/>
    <lineage>
        <taxon>Bacteria</taxon>
        <taxon>Pseudomonadati</taxon>
        <taxon>Bacteroidota</taxon>
        <taxon>Flavobacteriia</taxon>
        <taxon>Flavobacteriales</taxon>
        <taxon>Flavobacteriaceae</taxon>
        <taxon>Flavivirga</taxon>
    </lineage>
</organism>
<evidence type="ECO:0000256" key="2">
    <source>
        <dbReference type="ARBA" id="ARBA00023136"/>
    </source>
</evidence>